<evidence type="ECO:0000313" key="2">
    <source>
        <dbReference type="EMBL" id="PPA70939.1"/>
    </source>
</evidence>
<evidence type="ECO:0000313" key="3">
    <source>
        <dbReference type="Proteomes" id="UP000239047"/>
    </source>
</evidence>
<dbReference type="PROSITE" id="PS00380">
    <property type="entry name" value="RHODANESE_1"/>
    <property type="match status" value="1"/>
</dbReference>
<dbReference type="InterPro" id="IPR001455">
    <property type="entry name" value="TusA-like"/>
</dbReference>
<dbReference type="AlphaFoldDB" id="A0A2S5GD73"/>
<dbReference type="PROSITE" id="PS50206">
    <property type="entry name" value="RHODANESE_3"/>
    <property type="match status" value="1"/>
</dbReference>
<keyword evidence="3" id="KW-1185">Reference proteome</keyword>
<gene>
    <name evidence="2" type="ORF">C4B60_09150</name>
</gene>
<dbReference type="Gene3D" id="3.40.250.10">
    <property type="entry name" value="Rhodanese-like domain"/>
    <property type="match status" value="1"/>
</dbReference>
<evidence type="ECO:0000259" key="1">
    <source>
        <dbReference type="PROSITE" id="PS50206"/>
    </source>
</evidence>
<dbReference type="InterPro" id="IPR036868">
    <property type="entry name" value="TusA-like_sf"/>
</dbReference>
<feature type="domain" description="Rhodanese" evidence="1">
    <location>
        <begin position="100"/>
        <end position="185"/>
    </location>
</feature>
<dbReference type="InterPro" id="IPR001307">
    <property type="entry name" value="Thiosulphate_STrfase_CS"/>
</dbReference>
<dbReference type="InterPro" id="IPR050229">
    <property type="entry name" value="GlpE_sulfurtransferase"/>
</dbReference>
<dbReference type="Proteomes" id="UP000239047">
    <property type="component" value="Unassembled WGS sequence"/>
</dbReference>
<dbReference type="PANTHER" id="PTHR43031">
    <property type="entry name" value="FAD-DEPENDENT OXIDOREDUCTASE"/>
    <property type="match status" value="1"/>
</dbReference>
<dbReference type="GO" id="GO:0004792">
    <property type="term" value="F:thiosulfate-cyanide sulfurtransferase activity"/>
    <property type="evidence" value="ECO:0007669"/>
    <property type="project" value="InterPro"/>
</dbReference>
<name>A0A2S5GD73_9BACL</name>
<dbReference type="InterPro" id="IPR001763">
    <property type="entry name" value="Rhodanese-like_dom"/>
</dbReference>
<dbReference type="InterPro" id="IPR036873">
    <property type="entry name" value="Rhodanese-like_dom_sf"/>
</dbReference>
<reference evidence="2 3" key="1">
    <citation type="submission" date="2018-02" db="EMBL/GenBank/DDBJ databases">
        <title>Jeotgalibacillus proteolyticum sp. nov. a protease producing bacterium isolated from ocean sediments of Laizhou Bay.</title>
        <authorList>
            <person name="Li Y."/>
        </authorList>
    </citation>
    <scope>NUCLEOTIDE SEQUENCE [LARGE SCALE GENOMIC DNA]</scope>
    <source>
        <strain evidence="2 3">22-7</strain>
    </source>
</reference>
<dbReference type="PANTHER" id="PTHR43031:SF1">
    <property type="entry name" value="PYRIDINE NUCLEOTIDE-DISULPHIDE OXIDOREDUCTASE"/>
    <property type="match status" value="1"/>
</dbReference>
<organism evidence="2 3">
    <name type="scientific">Jeotgalibacillus proteolyticus</name>
    <dbReference type="NCBI Taxonomy" id="2082395"/>
    <lineage>
        <taxon>Bacteria</taxon>
        <taxon>Bacillati</taxon>
        <taxon>Bacillota</taxon>
        <taxon>Bacilli</taxon>
        <taxon>Bacillales</taxon>
        <taxon>Caryophanaceae</taxon>
        <taxon>Jeotgalibacillus</taxon>
    </lineage>
</organism>
<dbReference type="OrthoDB" id="9796234at2"/>
<dbReference type="SUPFAM" id="SSF52821">
    <property type="entry name" value="Rhodanese/Cell cycle control phosphatase"/>
    <property type="match status" value="1"/>
</dbReference>
<dbReference type="EMBL" id="PREZ01000003">
    <property type="protein sequence ID" value="PPA70939.1"/>
    <property type="molecule type" value="Genomic_DNA"/>
</dbReference>
<comment type="caution">
    <text evidence="2">The sequence shown here is derived from an EMBL/GenBank/DDBJ whole genome shotgun (WGS) entry which is preliminary data.</text>
</comment>
<sequence length="186" mass="20146">MIKANEVVDAKGLACPMPIVKTKKAMTGLDAGQVMEIQATDKGSTADLKAWAESANHQYLGTIENGTVLHHYLRKAAEDEAVEKCHEATVSNEELLQVLQKEEAVIIDVREQAEYAFSHIPGAVSLPLGELEEKIGKLDKTKETYVVCRTGSRSDLAAQKLTAAGFKNVLNVVPGMSKWEGPAKSL</sequence>
<dbReference type="Pfam" id="PF01206">
    <property type="entry name" value="TusA"/>
    <property type="match status" value="1"/>
</dbReference>
<proteinExistence type="predicted"/>
<protein>
    <recommendedName>
        <fullName evidence="1">Rhodanese domain-containing protein</fullName>
    </recommendedName>
</protein>
<dbReference type="Gene3D" id="3.30.110.40">
    <property type="entry name" value="TusA-like domain"/>
    <property type="match status" value="1"/>
</dbReference>
<dbReference type="Pfam" id="PF00581">
    <property type="entry name" value="Rhodanese"/>
    <property type="match status" value="1"/>
</dbReference>
<dbReference type="SUPFAM" id="SSF64307">
    <property type="entry name" value="SirA-like"/>
    <property type="match status" value="1"/>
</dbReference>
<accession>A0A2S5GD73</accession>
<dbReference type="PROSITE" id="PS01148">
    <property type="entry name" value="UPF0033"/>
    <property type="match status" value="1"/>
</dbReference>
<dbReference type="SMART" id="SM00450">
    <property type="entry name" value="RHOD"/>
    <property type="match status" value="1"/>
</dbReference>
<dbReference type="CDD" id="cd00158">
    <property type="entry name" value="RHOD"/>
    <property type="match status" value="1"/>
</dbReference>
<dbReference type="RefSeq" id="WP_104057688.1">
    <property type="nucleotide sequence ID" value="NZ_PREZ01000003.1"/>
</dbReference>
<dbReference type="CDD" id="cd00291">
    <property type="entry name" value="SirA_YedF_YeeD"/>
    <property type="match status" value="1"/>
</dbReference>